<feature type="chain" id="PRO_5041248821" description="Lipoprotein" evidence="1">
    <location>
        <begin position="26"/>
        <end position="127"/>
    </location>
</feature>
<dbReference type="EMBL" id="BPTR01000001">
    <property type="protein sequence ID" value="GJG26828.1"/>
    <property type="molecule type" value="Genomic_DNA"/>
</dbReference>
<organism evidence="2 3">
    <name type="scientific">Segatella bryantii</name>
    <name type="common">Prevotella bryantii</name>
    <dbReference type="NCBI Taxonomy" id="77095"/>
    <lineage>
        <taxon>Bacteria</taxon>
        <taxon>Pseudomonadati</taxon>
        <taxon>Bacteroidota</taxon>
        <taxon>Bacteroidia</taxon>
        <taxon>Bacteroidales</taxon>
        <taxon>Prevotellaceae</taxon>
        <taxon>Segatella</taxon>
    </lineage>
</organism>
<name>A0AA37MDQ5_SEGBR</name>
<protein>
    <recommendedName>
        <fullName evidence="4">Lipoprotein</fullName>
    </recommendedName>
</protein>
<feature type="signal peptide" evidence="1">
    <location>
        <begin position="1"/>
        <end position="25"/>
    </location>
</feature>
<dbReference type="AlphaFoldDB" id="A0AA37MDQ5"/>
<evidence type="ECO:0000313" key="3">
    <source>
        <dbReference type="Proteomes" id="UP000887043"/>
    </source>
</evidence>
<evidence type="ECO:0000256" key="1">
    <source>
        <dbReference type="SAM" id="SignalP"/>
    </source>
</evidence>
<dbReference type="PROSITE" id="PS51257">
    <property type="entry name" value="PROKAR_LIPOPROTEIN"/>
    <property type="match status" value="1"/>
</dbReference>
<dbReference type="Proteomes" id="UP000887043">
    <property type="component" value="Unassembled WGS sequence"/>
</dbReference>
<reference evidence="2" key="1">
    <citation type="submission" date="2021-08" db="EMBL/GenBank/DDBJ databases">
        <title>Prevotella lacticifex sp. nov., isolated from rumen of cow.</title>
        <authorList>
            <person name="Shinkai T."/>
            <person name="Ikeyama N."/>
            <person name="Kumagai M."/>
            <person name="Ohmori H."/>
            <person name="Sakamoto M."/>
            <person name="Ohkuma M."/>
            <person name="Mitsumori M."/>
        </authorList>
    </citation>
    <scope>NUCLEOTIDE SEQUENCE</scope>
    <source>
        <strain evidence="2">DSM 11371</strain>
    </source>
</reference>
<proteinExistence type="predicted"/>
<evidence type="ECO:0000313" key="2">
    <source>
        <dbReference type="EMBL" id="GJG26828.1"/>
    </source>
</evidence>
<keyword evidence="1" id="KW-0732">Signal</keyword>
<dbReference type="RefSeq" id="WP_006282638.1">
    <property type="nucleotide sequence ID" value="NZ_BPTR01000001.1"/>
</dbReference>
<sequence>MKTSKKYFYLFMMAIMTLAITTSCSKDEDEIDSTYHSLFVTCDYFIDMLDTVYERYDAFGSKAKDTSDGNFTVTPIGRLIIVKKKTYASSITYSSIESALKSHYSGNRKVNDVFHNSGGTITIDCRN</sequence>
<evidence type="ECO:0008006" key="4">
    <source>
        <dbReference type="Google" id="ProtNLM"/>
    </source>
</evidence>
<gene>
    <name evidence="2" type="ORF">PRRU23_05280</name>
</gene>
<comment type="caution">
    <text evidence="2">The sequence shown here is derived from an EMBL/GenBank/DDBJ whole genome shotgun (WGS) entry which is preliminary data.</text>
</comment>
<accession>A0AA37MDQ5</accession>